<proteinExistence type="predicted"/>
<dbReference type="PANTHER" id="PTHR41386:SF1">
    <property type="entry name" value="MEMBRANE PROTEIN"/>
    <property type="match status" value="1"/>
</dbReference>
<dbReference type="Proteomes" id="UP000776276">
    <property type="component" value="Unassembled WGS sequence"/>
</dbReference>
<reference evidence="3 4" key="1">
    <citation type="submission" date="2021-06" db="EMBL/GenBank/DDBJ databases">
        <title>Sphingomonas sp. XMGL2, whole genome shotgun sequencing project.</title>
        <authorList>
            <person name="Zhao G."/>
            <person name="Shen L."/>
        </authorList>
    </citation>
    <scope>NUCLEOTIDE SEQUENCE [LARGE SCALE GENOMIC DNA]</scope>
    <source>
        <strain evidence="3 4">XMGL2</strain>
    </source>
</reference>
<comment type="caution">
    <text evidence="3">The sequence shown here is derived from an EMBL/GenBank/DDBJ whole genome shotgun (WGS) entry which is preliminary data.</text>
</comment>
<evidence type="ECO:0000256" key="1">
    <source>
        <dbReference type="SAM" id="Coils"/>
    </source>
</evidence>
<keyword evidence="2" id="KW-0812">Transmembrane</keyword>
<sequence length="175" mass="19852">MNGPSHLKDLARHYLHKDTHALGEEELNVLESIDAHTPIARDATDIDDDQASFGDRMSDRVAAVGGSWGFIIMFTVVLIGWMLLNTDVLVHWGLEFDPYPYVFLNLMLSTLAAIQAPIIMMSQNRQAAKDRLAASHDYEVNLRAELEIMRLHDKLDALRAENSLLTRMVLERERP</sequence>
<evidence type="ECO:0000313" key="3">
    <source>
        <dbReference type="EMBL" id="MBU3077047.1"/>
    </source>
</evidence>
<feature type="transmembrane region" description="Helical" evidence="2">
    <location>
        <begin position="99"/>
        <end position="121"/>
    </location>
</feature>
<organism evidence="3 4">
    <name type="scientific">Sphingomonas quercus</name>
    <dbReference type="NCBI Taxonomy" id="2842451"/>
    <lineage>
        <taxon>Bacteria</taxon>
        <taxon>Pseudomonadati</taxon>
        <taxon>Pseudomonadota</taxon>
        <taxon>Alphaproteobacteria</taxon>
        <taxon>Sphingomonadales</taxon>
        <taxon>Sphingomonadaceae</taxon>
        <taxon>Sphingomonas</taxon>
    </lineage>
</organism>
<evidence type="ECO:0000313" key="4">
    <source>
        <dbReference type="Proteomes" id="UP000776276"/>
    </source>
</evidence>
<keyword evidence="1" id="KW-0175">Coiled coil</keyword>
<dbReference type="RefSeq" id="WP_216320572.1">
    <property type="nucleotide sequence ID" value="NZ_JAHKRT010000002.1"/>
</dbReference>
<dbReference type="EMBL" id="JAHKRT010000002">
    <property type="protein sequence ID" value="MBU3077047.1"/>
    <property type="molecule type" value="Genomic_DNA"/>
</dbReference>
<dbReference type="InterPro" id="IPR010406">
    <property type="entry name" value="DUF1003"/>
</dbReference>
<evidence type="ECO:0000256" key="2">
    <source>
        <dbReference type="SAM" id="Phobius"/>
    </source>
</evidence>
<dbReference type="PANTHER" id="PTHR41386">
    <property type="entry name" value="INTEGRAL MEMBRANE PROTEIN-RELATED"/>
    <property type="match status" value="1"/>
</dbReference>
<keyword evidence="2" id="KW-0472">Membrane</keyword>
<feature type="coiled-coil region" evidence="1">
    <location>
        <begin position="141"/>
        <end position="168"/>
    </location>
</feature>
<name>A0ABS6BHJ4_9SPHN</name>
<accession>A0ABS6BHJ4</accession>
<dbReference type="Pfam" id="PF06210">
    <property type="entry name" value="DUF1003"/>
    <property type="match status" value="1"/>
</dbReference>
<gene>
    <name evidence="3" type="ORF">KOF26_04140</name>
</gene>
<keyword evidence="4" id="KW-1185">Reference proteome</keyword>
<protein>
    <submittedName>
        <fullName evidence="3">DUF1003 domain-containing protein</fullName>
    </submittedName>
</protein>
<feature type="transmembrane region" description="Helical" evidence="2">
    <location>
        <begin position="61"/>
        <end position="84"/>
    </location>
</feature>
<keyword evidence="2" id="KW-1133">Transmembrane helix</keyword>